<feature type="region of interest" description="Disordered" evidence="1">
    <location>
        <begin position="95"/>
        <end position="114"/>
    </location>
</feature>
<feature type="compositionally biased region" description="Polar residues" evidence="1">
    <location>
        <begin position="14"/>
        <end position="31"/>
    </location>
</feature>
<protein>
    <submittedName>
        <fullName evidence="2">Uncharacterized protein</fullName>
    </submittedName>
</protein>
<sequence>MYNEIYVLDLDGNSSPNKDISLPKSSITNRISSPNSTTPSHSNLLHCWEPTNAPFISDLSRHSRTRCSCLTHTLQNPSVLYSSILNISFNSRPQGNMAGVGGGGGPVIDVPSLR</sequence>
<evidence type="ECO:0000256" key="1">
    <source>
        <dbReference type="SAM" id="MobiDB-lite"/>
    </source>
</evidence>
<gene>
    <name evidence="2" type="ORF">CEXT_314071</name>
</gene>
<keyword evidence="3" id="KW-1185">Reference proteome</keyword>
<organism evidence="2 3">
    <name type="scientific">Caerostris extrusa</name>
    <name type="common">Bark spider</name>
    <name type="synonym">Caerostris bankana</name>
    <dbReference type="NCBI Taxonomy" id="172846"/>
    <lineage>
        <taxon>Eukaryota</taxon>
        <taxon>Metazoa</taxon>
        <taxon>Ecdysozoa</taxon>
        <taxon>Arthropoda</taxon>
        <taxon>Chelicerata</taxon>
        <taxon>Arachnida</taxon>
        <taxon>Araneae</taxon>
        <taxon>Araneomorphae</taxon>
        <taxon>Entelegynae</taxon>
        <taxon>Araneoidea</taxon>
        <taxon>Araneidae</taxon>
        <taxon>Caerostris</taxon>
    </lineage>
</organism>
<dbReference type="AlphaFoldDB" id="A0AAV4PE56"/>
<feature type="compositionally biased region" description="Low complexity" evidence="1">
    <location>
        <begin position="32"/>
        <end position="42"/>
    </location>
</feature>
<proteinExistence type="predicted"/>
<comment type="caution">
    <text evidence="2">The sequence shown here is derived from an EMBL/GenBank/DDBJ whole genome shotgun (WGS) entry which is preliminary data.</text>
</comment>
<reference evidence="2 3" key="1">
    <citation type="submission" date="2021-06" db="EMBL/GenBank/DDBJ databases">
        <title>Caerostris extrusa draft genome.</title>
        <authorList>
            <person name="Kono N."/>
            <person name="Arakawa K."/>
        </authorList>
    </citation>
    <scope>NUCLEOTIDE SEQUENCE [LARGE SCALE GENOMIC DNA]</scope>
</reference>
<dbReference type="EMBL" id="BPLR01004351">
    <property type="protein sequence ID" value="GIX94250.1"/>
    <property type="molecule type" value="Genomic_DNA"/>
</dbReference>
<evidence type="ECO:0000313" key="3">
    <source>
        <dbReference type="Proteomes" id="UP001054945"/>
    </source>
</evidence>
<accession>A0AAV4PE56</accession>
<evidence type="ECO:0000313" key="2">
    <source>
        <dbReference type="EMBL" id="GIX94250.1"/>
    </source>
</evidence>
<name>A0AAV4PE56_CAEEX</name>
<feature type="region of interest" description="Disordered" evidence="1">
    <location>
        <begin position="14"/>
        <end position="42"/>
    </location>
</feature>
<dbReference type="Proteomes" id="UP001054945">
    <property type="component" value="Unassembled WGS sequence"/>
</dbReference>